<keyword evidence="1" id="KW-1133">Transmembrane helix</keyword>
<dbReference type="AlphaFoldDB" id="N1PHA7"/>
<evidence type="ECO:0000313" key="3">
    <source>
        <dbReference type="Proteomes" id="UP000016933"/>
    </source>
</evidence>
<sequence length="63" mass="6710">MADGDRPLRRTHIHPASAILLAYIFPISPIPMIPTTASPILAAALHKLSMGRVVGKGISLPRT</sequence>
<feature type="transmembrane region" description="Helical" evidence="1">
    <location>
        <begin position="20"/>
        <end position="45"/>
    </location>
</feature>
<keyword evidence="1" id="KW-0812">Transmembrane</keyword>
<proteinExistence type="predicted"/>
<name>N1PHA7_DOTSN</name>
<organism evidence="2 3">
    <name type="scientific">Dothistroma septosporum (strain NZE10 / CBS 128990)</name>
    <name type="common">Red band needle blight fungus</name>
    <name type="synonym">Mycosphaerella pini</name>
    <dbReference type="NCBI Taxonomy" id="675120"/>
    <lineage>
        <taxon>Eukaryota</taxon>
        <taxon>Fungi</taxon>
        <taxon>Dikarya</taxon>
        <taxon>Ascomycota</taxon>
        <taxon>Pezizomycotina</taxon>
        <taxon>Dothideomycetes</taxon>
        <taxon>Dothideomycetidae</taxon>
        <taxon>Mycosphaerellales</taxon>
        <taxon>Mycosphaerellaceae</taxon>
        <taxon>Dothistroma</taxon>
    </lineage>
</organism>
<accession>N1PHA7</accession>
<reference evidence="3" key="1">
    <citation type="journal article" date="2012" name="PLoS Genet.">
        <title>The genomes of the fungal plant pathogens Cladosporium fulvum and Dothistroma septosporum reveal adaptation to different hosts and lifestyles but also signatures of common ancestry.</title>
        <authorList>
            <person name="de Wit P.J.G.M."/>
            <person name="van der Burgt A."/>
            <person name="Oekmen B."/>
            <person name="Stergiopoulos I."/>
            <person name="Abd-Elsalam K.A."/>
            <person name="Aerts A.L."/>
            <person name="Bahkali A.H."/>
            <person name="Beenen H.G."/>
            <person name="Chettri P."/>
            <person name="Cox M.P."/>
            <person name="Datema E."/>
            <person name="de Vries R.P."/>
            <person name="Dhillon B."/>
            <person name="Ganley A.R."/>
            <person name="Griffiths S.A."/>
            <person name="Guo Y."/>
            <person name="Hamelin R.C."/>
            <person name="Henrissat B."/>
            <person name="Kabir M.S."/>
            <person name="Jashni M.K."/>
            <person name="Kema G."/>
            <person name="Klaubauf S."/>
            <person name="Lapidus A."/>
            <person name="Levasseur A."/>
            <person name="Lindquist E."/>
            <person name="Mehrabi R."/>
            <person name="Ohm R.A."/>
            <person name="Owen T.J."/>
            <person name="Salamov A."/>
            <person name="Schwelm A."/>
            <person name="Schijlen E."/>
            <person name="Sun H."/>
            <person name="van den Burg H.A."/>
            <person name="van Ham R.C.H.J."/>
            <person name="Zhang S."/>
            <person name="Goodwin S.B."/>
            <person name="Grigoriev I.V."/>
            <person name="Collemare J."/>
            <person name="Bradshaw R.E."/>
        </authorList>
    </citation>
    <scope>NUCLEOTIDE SEQUENCE [LARGE SCALE GENOMIC DNA]</scope>
    <source>
        <strain evidence="3">NZE10 / CBS 128990</strain>
    </source>
</reference>
<dbReference type="Proteomes" id="UP000016933">
    <property type="component" value="Unassembled WGS sequence"/>
</dbReference>
<dbReference type="EMBL" id="KB446542">
    <property type="protein sequence ID" value="EME41727.1"/>
    <property type="molecule type" value="Genomic_DNA"/>
</dbReference>
<evidence type="ECO:0000313" key="2">
    <source>
        <dbReference type="EMBL" id="EME41727.1"/>
    </source>
</evidence>
<protein>
    <submittedName>
        <fullName evidence="2">Uncharacterized protein</fullName>
    </submittedName>
</protein>
<reference evidence="2 3" key="2">
    <citation type="journal article" date="2012" name="PLoS Pathog.">
        <title>Diverse lifestyles and strategies of plant pathogenesis encoded in the genomes of eighteen Dothideomycetes fungi.</title>
        <authorList>
            <person name="Ohm R.A."/>
            <person name="Feau N."/>
            <person name="Henrissat B."/>
            <person name="Schoch C.L."/>
            <person name="Horwitz B.A."/>
            <person name="Barry K.W."/>
            <person name="Condon B.J."/>
            <person name="Copeland A.C."/>
            <person name="Dhillon B."/>
            <person name="Glaser F."/>
            <person name="Hesse C.N."/>
            <person name="Kosti I."/>
            <person name="LaButti K."/>
            <person name="Lindquist E.A."/>
            <person name="Lucas S."/>
            <person name="Salamov A.A."/>
            <person name="Bradshaw R.E."/>
            <person name="Ciuffetti L."/>
            <person name="Hamelin R.C."/>
            <person name="Kema G.H.J."/>
            <person name="Lawrence C."/>
            <person name="Scott J.A."/>
            <person name="Spatafora J.W."/>
            <person name="Turgeon B.G."/>
            <person name="de Wit P.J.G.M."/>
            <person name="Zhong S."/>
            <person name="Goodwin S.B."/>
            <person name="Grigoriev I.V."/>
        </authorList>
    </citation>
    <scope>NUCLEOTIDE SEQUENCE [LARGE SCALE GENOMIC DNA]</scope>
    <source>
        <strain evidence="3">NZE10 / CBS 128990</strain>
    </source>
</reference>
<evidence type="ECO:0000256" key="1">
    <source>
        <dbReference type="SAM" id="Phobius"/>
    </source>
</evidence>
<gene>
    <name evidence="2" type="ORF">DOTSEDRAFT_73944</name>
</gene>
<keyword evidence="3" id="KW-1185">Reference proteome</keyword>
<keyword evidence="1" id="KW-0472">Membrane</keyword>
<dbReference type="HOGENOM" id="CLU_2885757_0_0_1"/>